<keyword evidence="3" id="KW-0812">Transmembrane</keyword>
<dbReference type="InterPro" id="IPR019273">
    <property type="entry name" value="Lunapark_Znf"/>
</dbReference>
<dbReference type="EMBL" id="JH668342">
    <property type="protein sequence ID" value="KAG6447315.1"/>
    <property type="molecule type" value="Genomic_DNA"/>
</dbReference>
<dbReference type="GO" id="GO:1903373">
    <property type="term" value="P:positive regulation of endoplasmic reticulum tubular network organization"/>
    <property type="evidence" value="ECO:0007669"/>
    <property type="project" value="UniProtKB-UniRule"/>
</dbReference>
<feature type="domain" description="Thyroglobulin type-1" evidence="6">
    <location>
        <begin position="186"/>
        <end position="261"/>
    </location>
</feature>
<dbReference type="Pfam" id="PF10058">
    <property type="entry name" value="Zn_ribbon_10"/>
    <property type="match status" value="1"/>
</dbReference>
<keyword evidence="3" id="KW-0472">Membrane</keyword>
<keyword evidence="5" id="KW-0732">Signal</keyword>
<evidence type="ECO:0000313" key="8">
    <source>
        <dbReference type="Proteomes" id="UP000791440"/>
    </source>
</evidence>
<dbReference type="PROSITE" id="PS00484">
    <property type="entry name" value="THYROGLOBULIN_1_1"/>
    <property type="match status" value="1"/>
</dbReference>
<evidence type="ECO:0000256" key="3">
    <source>
        <dbReference type="RuleBase" id="RU367073"/>
    </source>
</evidence>
<comment type="domain">
    <text evidence="3">The C4-type zinc finger motif is necessary both for its ER three-way tubular junction localization and formation.</text>
</comment>
<evidence type="ECO:0000259" key="6">
    <source>
        <dbReference type="PROSITE" id="PS51162"/>
    </source>
</evidence>
<dbReference type="GO" id="GO:0098826">
    <property type="term" value="C:endoplasmic reticulum tubular network membrane"/>
    <property type="evidence" value="ECO:0007669"/>
    <property type="project" value="UniProtKB-UniRule"/>
</dbReference>
<dbReference type="SMART" id="SM00211">
    <property type="entry name" value="TY"/>
    <property type="match status" value="2"/>
</dbReference>
<dbReference type="PANTHER" id="PTHR22166:SF12">
    <property type="entry name" value="ENDOPLASMIC RETICULUM JUNCTION FORMATION PROTEIN LUNAPARK"/>
    <property type="match status" value="1"/>
</dbReference>
<dbReference type="CDD" id="cd00191">
    <property type="entry name" value="TY"/>
    <property type="match status" value="1"/>
</dbReference>
<comment type="similarity">
    <text evidence="1 3">Belongs to the lunapark family.</text>
</comment>
<keyword evidence="3" id="KW-1133">Transmembrane helix</keyword>
<organism evidence="7 8">
    <name type="scientific">Manduca sexta</name>
    <name type="common">Tobacco hawkmoth</name>
    <name type="synonym">Tobacco hornworm</name>
    <dbReference type="NCBI Taxonomy" id="7130"/>
    <lineage>
        <taxon>Eukaryota</taxon>
        <taxon>Metazoa</taxon>
        <taxon>Ecdysozoa</taxon>
        <taxon>Arthropoda</taxon>
        <taxon>Hexapoda</taxon>
        <taxon>Insecta</taxon>
        <taxon>Pterygota</taxon>
        <taxon>Neoptera</taxon>
        <taxon>Endopterygota</taxon>
        <taxon>Lepidoptera</taxon>
        <taxon>Glossata</taxon>
        <taxon>Ditrysia</taxon>
        <taxon>Bombycoidea</taxon>
        <taxon>Sphingidae</taxon>
        <taxon>Sphinginae</taxon>
        <taxon>Sphingini</taxon>
        <taxon>Manduca</taxon>
    </lineage>
</organism>
<keyword evidence="3" id="KW-0256">Endoplasmic reticulum</keyword>
<comment type="caution">
    <text evidence="7">The sequence shown here is derived from an EMBL/GenBank/DDBJ whole genome shotgun (WGS) entry which is preliminary data.</text>
</comment>
<evidence type="ECO:0000256" key="1">
    <source>
        <dbReference type="ARBA" id="ARBA00009940"/>
    </source>
</evidence>
<dbReference type="GO" id="GO:0071788">
    <property type="term" value="P:endoplasmic reticulum tubular network maintenance"/>
    <property type="evidence" value="ECO:0007669"/>
    <property type="project" value="UniProtKB-UniRule"/>
</dbReference>
<dbReference type="InterPro" id="IPR040115">
    <property type="entry name" value="Lnp"/>
</dbReference>
<feature type="region of interest" description="Disordered" evidence="4">
    <location>
        <begin position="553"/>
        <end position="576"/>
    </location>
</feature>
<dbReference type="Pfam" id="PF00086">
    <property type="entry name" value="Thyroglobulin_1"/>
    <property type="match status" value="3"/>
</dbReference>
<proteinExistence type="inferred from homology"/>
<feature type="chain" id="PRO_5037019880" description="Endoplasmic reticulum junction formation protein lunapark" evidence="5">
    <location>
        <begin position="21"/>
        <end position="757"/>
    </location>
</feature>
<keyword evidence="3" id="KW-0479">Metal-binding</keyword>
<protein>
    <recommendedName>
        <fullName evidence="3">Endoplasmic reticulum junction formation protein lunapark</fullName>
    </recommendedName>
</protein>
<dbReference type="AlphaFoldDB" id="A0A921YY54"/>
<feature type="region of interest" description="Disordered" evidence="4">
    <location>
        <begin position="696"/>
        <end position="757"/>
    </location>
</feature>
<dbReference type="PROSITE" id="PS51162">
    <property type="entry name" value="THYROGLOBULIN_1_2"/>
    <property type="match status" value="2"/>
</dbReference>
<dbReference type="PANTHER" id="PTHR22166">
    <property type="entry name" value="ENDOPLASMIC RETICULUM JUNCTION FORMATION PROTEIN LUNAPARK"/>
    <property type="match status" value="1"/>
</dbReference>
<keyword evidence="3" id="KW-0863">Zinc-finger</keyword>
<keyword evidence="8" id="KW-1185">Reference proteome</keyword>
<feature type="transmembrane region" description="Helical" evidence="3">
    <location>
        <begin position="442"/>
        <end position="464"/>
    </location>
</feature>
<gene>
    <name evidence="7" type="ORF">O3G_MSEX004845</name>
</gene>
<feature type="domain" description="Thyroglobulin type-1" evidence="6">
    <location>
        <begin position="369"/>
        <end position="425"/>
    </location>
</feature>
<reference evidence="7" key="1">
    <citation type="journal article" date="2016" name="Insect Biochem. Mol. Biol.">
        <title>Multifaceted biological insights from a draft genome sequence of the tobacco hornworm moth, Manduca sexta.</title>
        <authorList>
            <person name="Kanost M.R."/>
            <person name="Arrese E.L."/>
            <person name="Cao X."/>
            <person name="Chen Y.R."/>
            <person name="Chellapilla S."/>
            <person name="Goldsmith M.R."/>
            <person name="Grosse-Wilde E."/>
            <person name="Heckel D.G."/>
            <person name="Herndon N."/>
            <person name="Jiang H."/>
            <person name="Papanicolaou A."/>
            <person name="Qu J."/>
            <person name="Soulages J.L."/>
            <person name="Vogel H."/>
            <person name="Walters J."/>
            <person name="Waterhouse R.M."/>
            <person name="Ahn S.J."/>
            <person name="Almeida F.C."/>
            <person name="An C."/>
            <person name="Aqrawi P."/>
            <person name="Bretschneider A."/>
            <person name="Bryant W.B."/>
            <person name="Bucks S."/>
            <person name="Chao H."/>
            <person name="Chevignon G."/>
            <person name="Christen J.M."/>
            <person name="Clarke D.F."/>
            <person name="Dittmer N.T."/>
            <person name="Ferguson L.C.F."/>
            <person name="Garavelou S."/>
            <person name="Gordon K.H.J."/>
            <person name="Gunaratna R.T."/>
            <person name="Han Y."/>
            <person name="Hauser F."/>
            <person name="He Y."/>
            <person name="Heidel-Fischer H."/>
            <person name="Hirsh A."/>
            <person name="Hu Y."/>
            <person name="Jiang H."/>
            <person name="Kalra D."/>
            <person name="Klinner C."/>
            <person name="Konig C."/>
            <person name="Kovar C."/>
            <person name="Kroll A.R."/>
            <person name="Kuwar S.S."/>
            <person name="Lee S.L."/>
            <person name="Lehman R."/>
            <person name="Li K."/>
            <person name="Li Z."/>
            <person name="Liang H."/>
            <person name="Lovelace S."/>
            <person name="Lu Z."/>
            <person name="Mansfield J.H."/>
            <person name="McCulloch K.J."/>
            <person name="Mathew T."/>
            <person name="Morton B."/>
            <person name="Muzny D.M."/>
            <person name="Neunemann D."/>
            <person name="Ongeri F."/>
            <person name="Pauchet Y."/>
            <person name="Pu L.L."/>
            <person name="Pyrousis I."/>
            <person name="Rao X.J."/>
            <person name="Redding A."/>
            <person name="Roesel C."/>
            <person name="Sanchez-Gracia A."/>
            <person name="Schaack S."/>
            <person name="Shukla A."/>
            <person name="Tetreau G."/>
            <person name="Wang Y."/>
            <person name="Xiong G.H."/>
            <person name="Traut W."/>
            <person name="Walsh T.K."/>
            <person name="Worley K.C."/>
            <person name="Wu D."/>
            <person name="Wu W."/>
            <person name="Wu Y.Q."/>
            <person name="Zhang X."/>
            <person name="Zou Z."/>
            <person name="Zucker H."/>
            <person name="Briscoe A.D."/>
            <person name="Burmester T."/>
            <person name="Clem R.J."/>
            <person name="Feyereisen R."/>
            <person name="Grimmelikhuijzen C.J.P."/>
            <person name="Hamodrakas S.J."/>
            <person name="Hansson B.S."/>
            <person name="Huguet E."/>
            <person name="Jermiin L.S."/>
            <person name="Lan Q."/>
            <person name="Lehman H.K."/>
            <person name="Lorenzen M."/>
            <person name="Merzendorfer H."/>
            <person name="Michalopoulos I."/>
            <person name="Morton D.B."/>
            <person name="Muthukrishnan S."/>
            <person name="Oakeshott J.G."/>
            <person name="Palmer W."/>
            <person name="Park Y."/>
            <person name="Passarelli A.L."/>
            <person name="Rozas J."/>
            <person name="Schwartz L.M."/>
            <person name="Smith W."/>
            <person name="Southgate A."/>
            <person name="Vilcinskas A."/>
            <person name="Vogt R."/>
            <person name="Wang P."/>
            <person name="Werren J."/>
            <person name="Yu X.Q."/>
            <person name="Zhou J.J."/>
            <person name="Brown S.J."/>
            <person name="Scherer S.E."/>
            <person name="Richards S."/>
            <person name="Blissard G.W."/>
        </authorList>
    </citation>
    <scope>NUCLEOTIDE SEQUENCE</scope>
</reference>
<sequence>MAGSHLIICLFLSFLSRVYSSDVLCEKGFCSEFIHKHGCSPPVPHCSYNNATHNGLWLPSPTICNCCPFCLEFLREDEHCSLGGPGAGTTVGRCGDGLTCVADPIDGYSYCKKMSSKCHTAQTNFDTRRTRGEMGSLEFRPHCDAKGKYAPFDCVLTQTCFCQSEEGERLFGEVVYRGTLTTQSMHCGCSRLHQRIMKRIQPGLAFPVFAPRCTSDGNFFPVQCIGRKCYCVDRVTGHIVNANRPGYTLDLRKYPITDLACYDPALDNFPHLNEGSPPYNFTAPCFEEQRLKVEMIQQSKEDGFNVDFFNSFGECMPDGTYGHVVMKRDRSKICADETGRQIAKYSAAPNTPEYESMNCKCAYTSHVMGSTSERPVCCKNGNFRRIQCRRGFCRCVDEDGRQQGREAADRKKTTTELLERLETDLKRIEKDGHYKEQTHKRVIGYVMAYSVGLYVLFAVMYYYMYVGRSQYWLHSLMYASPLLVLPVLVIFLRAVISWYYNWTLSKNRLKLTKMREQKKKILEDVMNTETYKVAKEILDKYGSPEEQSKALKPFTPTMNVPGNPPSTPTQATPGQLRQRQLALQSSTPIPNNMNMLALNNTPTPMFKAPRLRSDQLPRPLLDKNRSALDRVVDYLLKDGPNHRMALICSECSSHNGMAMVEEFEYVSYVCAYCGKLNPARKQRPAAPLLSPARALPPLAARDHGSGDDSSIASSASDSEDENKIDGESKIGGSEGESDRPPSPAEEEPKSDLEKKQD</sequence>
<accession>A0A921YY54</accession>
<feature type="compositionally biased region" description="Basic and acidic residues" evidence="4">
    <location>
        <begin position="746"/>
        <end position="757"/>
    </location>
</feature>
<comment type="function">
    <text evidence="3">Plays a role in determining ER morphology.</text>
</comment>
<name>A0A921YY54_MANSE</name>
<dbReference type="GO" id="GO:0008270">
    <property type="term" value="F:zinc ion binding"/>
    <property type="evidence" value="ECO:0007669"/>
    <property type="project" value="UniProtKB-KW"/>
</dbReference>
<reference evidence="7" key="2">
    <citation type="submission" date="2020-12" db="EMBL/GenBank/DDBJ databases">
        <authorList>
            <person name="Kanost M."/>
        </authorList>
    </citation>
    <scope>NUCLEOTIDE SEQUENCE</scope>
</reference>
<evidence type="ECO:0000256" key="4">
    <source>
        <dbReference type="SAM" id="MobiDB-lite"/>
    </source>
</evidence>
<evidence type="ECO:0000313" key="7">
    <source>
        <dbReference type="EMBL" id="KAG6447315.1"/>
    </source>
</evidence>
<keyword evidence="3" id="KW-0862">Zinc</keyword>
<feature type="compositionally biased region" description="Low complexity" evidence="4">
    <location>
        <begin position="707"/>
        <end position="716"/>
    </location>
</feature>
<evidence type="ECO:0000256" key="2">
    <source>
        <dbReference type="PROSITE-ProRule" id="PRU00500"/>
    </source>
</evidence>
<dbReference type="Proteomes" id="UP000791440">
    <property type="component" value="Unassembled WGS sequence"/>
</dbReference>
<comment type="caution">
    <text evidence="2">Lacks conserved residue(s) required for the propagation of feature annotation.</text>
</comment>
<dbReference type="InterPro" id="IPR000716">
    <property type="entry name" value="Thyroglobulin_1"/>
</dbReference>
<comment type="subcellular location">
    <subcellularLocation>
        <location evidence="3">Endoplasmic reticulum membrane</location>
        <topology evidence="3">Multi-pass membrane protein</topology>
    </subcellularLocation>
</comment>
<feature type="signal peptide" evidence="5">
    <location>
        <begin position="1"/>
        <end position="20"/>
    </location>
</feature>
<evidence type="ECO:0000256" key="5">
    <source>
        <dbReference type="SAM" id="SignalP"/>
    </source>
</evidence>
<feature type="transmembrane region" description="Helical" evidence="3">
    <location>
        <begin position="476"/>
        <end position="500"/>
    </location>
</feature>